<accession>A0A068QZL2</accession>
<gene>
    <name evidence="1" type="ORF">XPG1_0842</name>
</gene>
<dbReference type="HOGENOM" id="CLU_2903360_0_0_6"/>
<reference evidence="1 2" key="1">
    <citation type="submission" date="2013-07" db="EMBL/GenBank/DDBJ databases">
        <authorList>
            <person name="Genoscope - CEA"/>
        </authorList>
    </citation>
    <scope>NUCLEOTIDE SEQUENCE [LARGE SCALE GENOMIC DNA]</scope>
    <source>
        <strain evidence="1 2">G6</strain>
    </source>
</reference>
<proteinExistence type="predicted"/>
<protein>
    <submittedName>
        <fullName evidence="1">Uncharacterized protein</fullName>
    </submittedName>
</protein>
<dbReference type="AlphaFoldDB" id="A0A068QZL2"/>
<organism evidence="1 2">
    <name type="scientific">Xenorhabdus poinarii G6</name>
    <dbReference type="NCBI Taxonomy" id="1354304"/>
    <lineage>
        <taxon>Bacteria</taxon>
        <taxon>Pseudomonadati</taxon>
        <taxon>Pseudomonadota</taxon>
        <taxon>Gammaproteobacteria</taxon>
        <taxon>Enterobacterales</taxon>
        <taxon>Morganellaceae</taxon>
        <taxon>Xenorhabdus</taxon>
    </lineage>
</organism>
<sequence>MNISSISSHALEHIKNKDLKKTNEGIHNIQPNPNINILKPYHFILLHVLYNNIIPAYKHTPR</sequence>
<dbReference type="KEGG" id="xpo:XPG1_0842"/>
<dbReference type="EMBL" id="FO704551">
    <property type="protein sequence ID" value="CDG20497.1"/>
    <property type="molecule type" value="Genomic_DNA"/>
</dbReference>
<evidence type="ECO:0000313" key="1">
    <source>
        <dbReference type="EMBL" id="CDG20497.1"/>
    </source>
</evidence>
<dbReference type="Proteomes" id="UP000032735">
    <property type="component" value="Chromosome"/>
</dbReference>
<evidence type="ECO:0000313" key="2">
    <source>
        <dbReference type="Proteomes" id="UP000032735"/>
    </source>
</evidence>
<name>A0A068QZL2_9GAMM</name>
<keyword evidence="2" id="KW-1185">Reference proteome</keyword>
<dbReference type="STRING" id="1354304.XPG1_0842"/>